<reference evidence="5 6" key="1">
    <citation type="submission" date="2011-04" db="EMBL/GenBank/DDBJ databases">
        <title>The Genome Sequence of Dysgonomonas gadei ATCC BAA-286.</title>
        <authorList>
            <consortium name="The Broad Institute Genome Sequencing Platform"/>
            <person name="Earl A."/>
            <person name="Ward D."/>
            <person name="Feldgarden M."/>
            <person name="Gevers D."/>
            <person name="Pudlo N."/>
            <person name="Martens E."/>
            <person name="Allen-Vercoe E."/>
            <person name="Young S.K."/>
            <person name="Zeng Q."/>
            <person name="Gargeya S."/>
            <person name="Fitzgerald M."/>
            <person name="Haas B."/>
            <person name="Abouelleil A."/>
            <person name="Alvarado L."/>
            <person name="Arachchi H.M."/>
            <person name="Berlin A."/>
            <person name="Brown A."/>
            <person name="Chapman S.B."/>
            <person name="Chen Z."/>
            <person name="Dunbar C."/>
            <person name="Freedman E."/>
            <person name="Gearin G."/>
            <person name="Gellesch M."/>
            <person name="Goldberg J."/>
            <person name="Griggs A."/>
            <person name="Gujja S."/>
            <person name="Heiman D."/>
            <person name="Howarth C."/>
            <person name="Larson L."/>
            <person name="Lui A."/>
            <person name="MacDonald P.J.P."/>
            <person name="Mehta T."/>
            <person name="Montmayeur A."/>
            <person name="Murphy C."/>
            <person name="Neiman D."/>
            <person name="Pearson M."/>
            <person name="Priest M."/>
            <person name="Roberts A."/>
            <person name="Saif S."/>
            <person name="Shea T."/>
            <person name="Shenoy N."/>
            <person name="Sisk P."/>
            <person name="Stolte C."/>
            <person name="Sykes S."/>
            <person name="Yandava C."/>
            <person name="Wortman J."/>
            <person name="Nusbaum C."/>
            <person name="Birren B."/>
        </authorList>
    </citation>
    <scope>NUCLEOTIDE SEQUENCE [LARGE SCALE GENOMIC DNA]</scope>
    <source>
        <strain evidence="5 6">ATCC BAA-286</strain>
    </source>
</reference>
<name>F5IWZ4_9BACT</name>
<feature type="domain" description="Calcineurin-like phosphoesterase" evidence="2">
    <location>
        <begin position="142"/>
        <end position="310"/>
    </location>
</feature>
<dbReference type="PANTHER" id="PTHR43143">
    <property type="entry name" value="METALLOPHOSPHOESTERASE, CALCINEURIN SUPERFAMILY"/>
    <property type="match status" value="1"/>
</dbReference>
<dbReference type="PANTHER" id="PTHR43143:SF6">
    <property type="entry name" value="BLL3016 PROTEIN"/>
    <property type="match status" value="1"/>
</dbReference>
<evidence type="ECO:0000313" key="6">
    <source>
        <dbReference type="Proteomes" id="UP000004913"/>
    </source>
</evidence>
<evidence type="ECO:0008006" key="7">
    <source>
        <dbReference type="Google" id="ProtNLM"/>
    </source>
</evidence>
<protein>
    <recommendedName>
        <fullName evidence="7">Calcineurin-like phosphoesterase C-terminal domain-containing protein</fullName>
    </recommendedName>
</protein>
<dbReference type="Pfam" id="PF16371">
    <property type="entry name" value="MetallophosN"/>
    <property type="match status" value="1"/>
</dbReference>
<evidence type="ECO:0000259" key="4">
    <source>
        <dbReference type="Pfam" id="PF16371"/>
    </source>
</evidence>
<dbReference type="Pfam" id="PF16370">
    <property type="entry name" value="MetallophosC"/>
    <property type="match status" value="1"/>
</dbReference>
<dbReference type="InterPro" id="IPR013783">
    <property type="entry name" value="Ig-like_fold"/>
</dbReference>
<dbReference type="InterPro" id="IPR051918">
    <property type="entry name" value="STPP_CPPED1"/>
</dbReference>
<dbReference type="EMBL" id="ADLV01000018">
    <property type="protein sequence ID" value="EGK02341.1"/>
    <property type="molecule type" value="Genomic_DNA"/>
</dbReference>
<evidence type="ECO:0000313" key="5">
    <source>
        <dbReference type="EMBL" id="EGK02341.1"/>
    </source>
</evidence>
<dbReference type="Gene3D" id="2.60.40.10">
    <property type="entry name" value="Immunoglobulins"/>
    <property type="match status" value="1"/>
</dbReference>
<gene>
    <name evidence="5" type="ORF">HMPREF9455_01611</name>
</gene>
<evidence type="ECO:0000259" key="2">
    <source>
        <dbReference type="Pfam" id="PF00149"/>
    </source>
</evidence>
<dbReference type="InterPro" id="IPR032288">
    <property type="entry name" value="Metallophos_C"/>
</dbReference>
<proteinExistence type="predicted"/>
<dbReference type="InterPro" id="IPR032285">
    <property type="entry name" value="Metallophos_N"/>
</dbReference>
<dbReference type="InterPro" id="IPR004843">
    <property type="entry name" value="Calcineurin-like_PHP"/>
</dbReference>
<dbReference type="eggNOG" id="COG1409">
    <property type="taxonomic scope" value="Bacteria"/>
</dbReference>
<dbReference type="AlphaFoldDB" id="F5IWZ4"/>
<feature type="domain" description="Calcineurin-like phosphoesterase C-terminal" evidence="3">
    <location>
        <begin position="334"/>
        <end position="494"/>
    </location>
</feature>
<dbReference type="Gene3D" id="3.60.21.10">
    <property type="match status" value="1"/>
</dbReference>
<dbReference type="Pfam" id="PF00149">
    <property type="entry name" value="Metallophos"/>
    <property type="match status" value="1"/>
</dbReference>
<dbReference type="SUPFAM" id="SSF117074">
    <property type="entry name" value="Hypothetical protein PA1324"/>
    <property type="match status" value="1"/>
</dbReference>
<accession>F5IWZ4</accession>
<sequence>MLMNLKYKIVLLALICSTSVSAKDVLVGYVFEDLNANGVMDAGEKGIGGILVSNQEDIVVTDISGKYEISTKKNQYIYVIKPANYAFSTNVDNNWNFYVNVAQTNRTHNFGLTSKEVTSNFSTLMVGDPQMRGEKPINAFKEDIVTEMMHYDVDFACFLGDIADNDLSIYEQEKDIVKQLPYPTFHLFGNHDINESSMSAHDASDIFKESYGPDYYSFNEGDVHFIALNNVLYNGWNKTNNKRGNYFGGLTDRQFNWLKSDLEYVSKDKLIVIMSHIPFLQEYCYPQEIQRLFLLLEGRPHLLALSGHLHYIENYFFDKDTSWNSVNPFQNITIGAACGGWWTGPMDERRLPVATSVDGSPNGYYKLDFEGNKYKYSFIPANHRADFQMRITASSKVLHYGKLHNEYLSINVFTATSDAAVKVIIDGRGEQMATNYTGKDLFIRNTYDQRYNFDNWQPEIQETKHLWKVSLPHDLSLGSHRIKVVATDIDGNEYVGYKIIEIK</sequence>
<dbReference type="GO" id="GO:0016787">
    <property type="term" value="F:hydrolase activity"/>
    <property type="evidence" value="ECO:0007669"/>
    <property type="project" value="InterPro"/>
</dbReference>
<evidence type="ECO:0000256" key="1">
    <source>
        <dbReference type="SAM" id="SignalP"/>
    </source>
</evidence>
<keyword evidence="1" id="KW-0732">Signal</keyword>
<dbReference type="SUPFAM" id="SSF56300">
    <property type="entry name" value="Metallo-dependent phosphatases"/>
    <property type="match status" value="1"/>
</dbReference>
<dbReference type="InterPro" id="IPR029052">
    <property type="entry name" value="Metallo-depent_PP-like"/>
</dbReference>
<comment type="caution">
    <text evidence="5">The sequence shown here is derived from an EMBL/GenBank/DDBJ whole genome shotgun (WGS) entry which is preliminary data.</text>
</comment>
<dbReference type="Proteomes" id="UP000004913">
    <property type="component" value="Unassembled WGS sequence"/>
</dbReference>
<evidence type="ECO:0000259" key="3">
    <source>
        <dbReference type="Pfam" id="PF16370"/>
    </source>
</evidence>
<organism evidence="5 6">
    <name type="scientific">Dysgonomonas gadei ATCC BAA-286</name>
    <dbReference type="NCBI Taxonomy" id="742766"/>
    <lineage>
        <taxon>Bacteria</taxon>
        <taxon>Pseudomonadati</taxon>
        <taxon>Bacteroidota</taxon>
        <taxon>Bacteroidia</taxon>
        <taxon>Bacteroidales</taxon>
        <taxon>Dysgonomonadaceae</taxon>
        <taxon>Dysgonomonas</taxon>
    </lineage>
</organism>
<dbReference type="STRING" id="742766.HMPREF9455_01611"/>
<keyword evidence="6" id="KW-1185">Reference proteome</keyword>
<feature type="chain" id="PRO_5003325553" description="Calcineurin-like phosphoesterase C-terminal domain-containing protein" evidence="1">
    <location>
        <begin position="23"/>
        <end position="503"/>
    </location>
</feature>
<feature type="signal peptide" evidence="1">
    <location>
        <begin position="1"/>
        <end position="22"/>
    </location>
</feature>
<feature type="domain" description="Calcineurin-like phosphoesterase N-terminal" evidence="4">
    <location>
        <begin position="40"/>
        <end position="111"/>
    </location>
</feature>
<dbReference type="HOGENOM" id="CLU_016483_1_0_10"/>